<evidence type="ECO:0000313" key="2">
    <source>
        <dbReference type="EMBL" id="CAE8657961.1"/>
    </source>
</evidence>
<dbReference type="AlphaFoldDB" id="A0A813IWQ9"/>
<gene>
    <name evidence="2" type="ORF">PGLA2088_LOCUS13151</name>
</gene>
<dbReference type="EMBL" id="CAJNNW010015650">
    <property type="protein sequence ID" value="CAE8657961.1"/>
    <property type="molecule type" value="Genomic_DNA"/>
</dbReference>
<proteinExistence type="predicted"/>
<evidence type="ECO:0000313" key="3">
    <source>
        <dbReference type="Proteomes" id="UP000626109"/>
    </source>
</evidence>
<comment type="caution">
    <text evidence="2">The sequence shown here is derived from an EMBL/GenBank/DDBJ whole genome shotgun (WGS) entry which is preliminary data.</text>
</comment>
<accession>A0A813IWQ9</accession>
<reference evidence="2" key="1">
    <citation type="submission" date="2021-02" db="EMBL/GenBank/DDBJ databases">
        <authorList>
            <person name="Dougan E. K."/>
            <person name="Rhodes N."/>
            <person name="Thang M."/>
            <person name="Chan C."/>
        </authorList>
    </citation>
    <scope>NUCLEOTIDE SEQUENCE</scope>
</reference>
<feature type="region of interest" description="Disordered" evidence="1">
    <location>
        <begin position="1"/>
        <end position="42"/>
    </location>
</feature>
<dbReference type="Proteomes" id="UP000626109">
    <property type="component" value="Unassembled WGS sequence"/>
</dbReference>
<sequence>MPDKSRSRTPRRSPVAAPQDVESIEVDGSDASQDEDDQDEDDLGFEVDMAGDEGQRVKPCARRSLKQLSKTSLFVTEGDLVHQGSCFWCVFKNMAFIYYVLLCFYVLEPVFGCTEEEGFCCNAFVMLVRFGI</sequence>
<evidence type="ECO:0000256" key="1">
    <source>
        <dbReference type="SAM" id="MobiDB-lite"/>
    </source>
</evidence>
<organism evidence="2 3">
    <name type="scientific">Polarella glacialis</name>
    <name type="common">Dinoflagellate</name>
    <dbReference type="NCBI Taxonomy" id="89957"/>
    <lineage>
        <taxon>Eukaryota</taxon>
        <taxon>Sar</taxon>
        <taxon>Alveolata</taxon>
        <taxon>Dinophyceae</taxon>
        <taxon>Suessiales</taxon>
        <taxon>Suessiaceae</taxon>
        <taxon>Polarella</taxon>
    </lineage>
</organism>
<feature type="compositionally biased region" description="Acidic residues" evidence="1">
    <location>
        <begin position="22"/>
        <end position="42"/>
    </location>
</feature>
<protein>
    <submittedName>
        <fullName evidence="2">Uncharacterized protein</fullName>
    </submittedName>
</protein>
<name>A0A813IWQ9_POLGL</name>